<keyword evidence="2 8" id="KW-0645">Protease</keyword>
<evidence type="ECO:0000313" key="9">
    <source>
        <dbReference type="EMBL" id="MBL0686040.1"/>
    </source>
</evidence>
<keyword evidence="3" id="KW-0227">DNA damage</keyword>
<dbReference type="PANTHER" id="PTHR13604">
    <property type="entry name" value="DC12-RELATED"/>
    <property type="match status" value="1"/>
</dbReference>
<dbReference type="EC" id="3.4.-.-" evidence="8"/>
<dbReference type="PANTHER" id="PTHR13604:SF0">
    <property type="entry name" value="ABASIC SITE PROCESSING PROTEIN HMCES"/>
    <property type="match status" value="1"/>
</dbReference>
<evidence type="ECO:0000256" key="4">
    <source>
        <dbReference type="ARBA" id="ARBA00022801"/>
    </source>
</evidence>
<sequence length="250" mass="29170">MCFHASQTKRVPELEERYEAKRNEVFEIQDTDFMGYHLNGFSHPELLVIPQESPFELHPSIWGIIPKGKSAADQNEYYKVQARYGGGLNARSEKLFDYYVYKDSIYEKRCIIPLTGFFEPHDHNGKKIPFYFSDAQDGVLSVAGIYSITRDGALTMTMITKEASPLFAKIHNTKKRQIVLLDRELEREWLRPDMNEKHIKELINVEYDDKTLSTYPVTQDLFKTKVETNNSEIIRQKEYPELGFVESLKN</sequence>
<comment type="similarity">
    <text evidence="1 8">Belongs to the SOS response-associated peptidase family.</text>
</comment>
<dbReference type="EMBL" id="JAERQJ010000017">
    <property type="protein sequence ID" value="MBL0686040.1"/>
    <property type="molecule type" value="Genomic_DNA"/>
</dbReference>
<evidence type="ECO:0000313" key="10">
    <source>
        <dbReference type="Proteomes" id="UP000651057"/>
    </source>
</evidence>
<keyword evidence="5" id="KW-0190">Covalent protein-DNA linkage</keyword>
<keyword evidence="7" id="KW-0456">Lyase</keyword>
<evidence type="ECO:0000256" key="7">
    <source>
        <dbReference type="ARBA" id="ARBA00023239"/>
    </source>
</evidence>
<dbReference type="RefSeq" id="WP_201924576.1">
    <property type="nucleotide sequence ID" value="NZ_BAABAX010000013.1"/>
</dbReference>
<dbReference type="InterPro" id="IPR003738">
    <property type="entry name" value="SRAP"/>
</dbReference>
<dbReference type="GO" id="GO:0003697">
    <property type="term" value="F:single-stranded DNA binding"/>
    <property type="evidence" value="ECO:0007669"/>
    <property type="project" value="InterPro"/>
</dbReference>
<dbReference type="GO" id="GO:0008233">
    <property type="term" value="F:peptidase activity"/>
    <property type="evidence" value="ECO:0007669"/>
    <property type="project" value="UniProtKB-KW"/>
</dbReference>
<evidence type="ECO:0000256" key="2">
    <source>
        <dbReference type="ARBA" id="ARBA00022670"/>
    </source>
</evidence>
<evidence type="ECO:0000256" key="6">
    <source>
        <dbReference type="ARBA" id="ARBA00023125"/>
    </source>
</evidence>
<keyword evidence="4 8" id="KW-0378">Hydrolase</keyword>
<dbReference type="GO" id="GO:0106300">
    <property type="term" value="P:protein-DNA covalent cross-linking repair"/>
    <property type="evidence" value="ECO:0007669"/>
    <property type="project" value="InterPro"/>
</dbReference>
<keyword evidence="10" id="KW-1185">Reference proteome</keyword>
<dbReference type="GO" id="GO:0006508">
    <property type="term" value="P:proteolysis"/>
    <property type="evidence" value="ECO:0007669"/>
    <property type="project" value="UniProtKB-KW"/>
</dbReference>
<protein>
    <recommendedName>
        <fullName evidence="8">Abasic site processing protein</fullName>
        <ecNumber evidence="8">3.4.-.-</ecNumber>
    </recommendedName>
</protein>
<dbReference type="Gene3D" id="3.90.1680.10">
    <property type="entry name" value="SOS response associated peptidase-like"/>
    <property type="match status" value="1"/>
</dbReference>
<evidence type="ECO:0000256" key="3">
    <source>
        <dbReference type="ARBA" id="ARBA00022763"/>
    </source>
</evidence>
<keyword evidence="6" id="KW-0238">DNA-binding</keyword>
<name>A0A937A226_9FLAO</name>
<dbReference type="SUPFAM" id="SSF143081">
    <property type="entry name" value="BB1717-like"/>
    <property type="match status" value="1"/>
</dbReference>
<dbReference type="GO" id="GO:0016829">
    <property type="term" value="F:lyase activity"/>
    <property type="evidence" value="ECO:0007669"/>
    <property type="project" value="UniProtKB-KW"/>
</dbReference>
<dbReference type="InterPro" id="IPR036590">
    <property type="entry name" value="SRAP-like"/>
</dbReference>
<comment type="caution">
    <text evidence="9">The sequence shown here is derived from an EMBL/GenBank/DDBJ whole genome shotgun (WGS) entry which is preliminary data.</text>
</comment>
<evidence type="ECO:0000256" key="5">
    <source>
        <dbReference type="ARBA" id="ARBA00023124"/>
    </source>
</evidence>
<organism evidence="9 10">
    <name type="scientific">Aquimarina mytili</name>
    <dbReference type="NCBI Taxonomy" id="874423"/>
    <lineage>
        <taxon>Bacteria</taxon>
        <taxon>Pseudomonadati</taxon>
        <taxon>Bacteroidota</taxon>
        <taxon>Flavobacteriia</taxon>
        <taxon>Flavobacteriales</taxon>
        <taxon>Flavobacteriaceae</taxon>
        <taxon>Aquimarina</taxon>
    </lineage>
</organism>
<dbReference type="Pfam" id="PF02586">
    <property type="entry name" value="SRAP"/>
    <property type="match status" value="1"/>
</dbReference>
<proteinExistence type="inferred from homology"/>
<dbReference type="Proteomes" id="UP000651057">
    <property type="component" value="Unassembled WGS sequence"/>
</dbReference>
<accession>A0A937A226</accession>
<gene>
    <name evidence="9" type="ORF">JJQ60_21110</name>
</gene>
<evidence type="ECO:0000256" key="1">
    <source>
        <dbReference type="ARBA" id="ARBA00008136"/>
    </source>
</evidence>
<reference evidence="9" key="1">
    <citation type="submission" date="2021-01" db="EMBL/GenBank/DDBJ databases">
        <authorList>
            <person name="Zhong Y.L."/>
        </authorList>
    </citation>
    <scope>NUCLEOTIDE SEQUENCE</scope>
    <source>
        <strain evidence="9">KCTC 23302</strain>
    </source>
</reference>
<evidence type="ECO:0000256" key="8">
    <source>
        <dbReference type="RuleBase" id="RU364100"/>
    </source>
</evidence>
<dbReference type="AlphaFoldDB" id="A0A937A226"/>